<evidence type="ECO:0000313" key="2">
    <source>
        <dbReference type="EMBL" id="KAK4211203.1"/>
    </source>
</evidence>
<sequence>MEDYTVAPAPQRLIPYSRKWYLTKIILRIVCFLFAAVVLGLATNSDMSNGNAYKGVTTLPPSICVMVWNFIELAMVLVRYNVRRGIHPGFSVAGDLILWLVCLVCAFFSVAIGVNLFSRVYDGYYGYYNYYDPLDMIVTVLLLILTVIHFTLFVRACVETKQRNASKNEDLYVYMYAPGGGRPIPVMPMKEQNSAAIDDLKSEAGTVWGDPPHSVVSPSVGITDRHTIMSSNKPPTVMSDSLPTVPPSVYSASGMGMGDGFNGYQGPTDEAEAHRYHSKFGDGQKEIIPPDLERRVSRV</sequence>
<reference evidence="2" key="2">
    <citation type="submission" date="2023-05" db="EMBL/GenBank/DDBJ databases">
        <authorList>
            <consortium name="Lawrence Berkeley National Laboratory"/>
            <person name="Steindorff A."/>
            <person name="Hensen N."/>
            <person name="Bonometti L."/>
            <person name="Westerberg I."/>
            <person name="Brannstrom I.O."/>
            <person name="Guillou S."/>
            <person name="Cros-Aarteil S."/>
            <person name="Calhoun S."/>
            <person name="Haridas S."/>
            <person name="Kuo A."/>
            <person name="Mondo S."/>
            <person name="Pangilinan J."/>
            <person name="Riley R."/>
            <person name="Labutti K."/>
            <person name="Andreopoulos B."/>
            <person name="Lipzen A."/>
            <person name="Chen C."/>
            <person name="Yanf M."/>
            <person name="Daum C."/>
            <person name="Ng V."/>
            <person name="Clum A."/>
            <person name="Ohm R."/>
            <person name="Martin F."/>
            <person name="Silar P."/>
            <person name="Natvig D."/>
            <person name="Lalanne C."/>
            <person name="Gautier V."/>
            <person name="Ament-Velasquez S.L."/>
            <person name="Kruys A."/>
            <person name="Hutchinson M.I."/>
            <person name="Powell A.J."/>
            <person name="Barry K."/>
            <person name="Miller A.N."/>
            <person name="Grigoriev I.V."/>
            <person name="Debuchy R."/>
            <person name="Gladieux P."/>
            <person name="Thoren M.H."/>
            <person name="Johannesson H."/>
        </authorList>
    </citation>
    <scope>NUCLEOTIDE SEQUENCE</scope>
    <source>
        <strain evidence="2">PSN293</strain>
    </source>
</reference>
<evidence type="ECO:0000313" key="3">
    <source>
        <dbReference type="Proteomes" id="UP001301769"/>
    </source>
</evidence>
<dbReference type="EMBL" id="MU858154">
    <property type="protein sequence ID" value="KAK4211203.1"/>
    <property type="molecule type" value="Genomic_DNA"/>
</dbReference>
<name>A0AAN6Y230_9PEZI</name>
<keyword evidence="1" id="KW-0472">Membrane</keyword>
<keyword evidence="1" id="KW-1133">Transmembrane helix</keyword>
<gene>
    <name evidence="2" type="ORF">QBC37DRAFT_376244</name>
</gene>
<feature type="transmembrane region" description="Helical" evidence="1">
    <location>
        <begin position="92"/>
        <end position="117"/>
    </location>
</feature>
<dbReference type="Proteomes" id="UP001301769">
    <property type="component" value="Unassembled WGS sequence"/>
</dbReference>
<comment type="caution">
    <text evidence="2">The sequence shown here is derived from an EMBL/GenBank/DDBJ whole genome shotgun (WGS) entry which is preliminary data.</text>
</comment>
<dbReference type="AlphaFoldDB" id="A0AAN6Y230"/>
<keyword evidence="1" id="KW-0812">Transmembrane</keyword>
<protein>
    <recommendedName>
        <fullName evidence="4">MARVEL domain-containing protein</fullName>
    </recommendedName>
</protein>
<feature type="transmembrane region" description="Helical" evidence="1">
    <location>
        <begin position="137"/>
        <end position="158"/>
    </location>
</feature>
<feature type="transmembrane region" description="Helical" evidence="1">
    <location>
        <begin position="59"/>
        <end position="80"/>
    </location>
</feature>
<evidence type="ECO:0008006" key="4">
    <source>
        <dbReference type="Google" id="ProtNLM"/>
    </source>
</evidence>
<accession>A0AAN6Y230</accession>
<reference evidence="2" key="1">
    <citation type="journal article" date="2023" name="Mol. Phylogenet. Evol.">
        <title>Genome-scale phylogeny and comparative genomics of the fungal order Sordariales.</title>
        <authorList>
            <person name="Hensen N."/>
            <person name="Bonometti L."/>
            <person name="Westerberg I."/>
            <person name="Brannstrom I.O."/>
            <person name="Guillou S."/>
            <person name="Cros-Aarteil S."/>
            <person name="Calhoun S."/>
            <person name="Haridas S."/>
            <person name="Kuo A."/>
            <person name="Mondo S."/>
            <person name="Pangilinan J."/>
            <person name="Riley R."/>
            <person name="LaButti K."/>
            <person name="Andreopoulos B."/>
            <person name="Lipzen A."/>
            <person name="Chen C."/>
            <person name="Yan M."/>
            <person name="Daum C."/>
            <person name="Ng V."/>
            <person name="Clum A."/>
            <person name="Steindorff A."/>
            <person name="Ohm R.A."/>
            <person name="Martin F."/>
            <person name="Silar P."/>
            <person name="Natvig D.O."/>
            <person name="Lalanne C."/>
            <person name="Gautier V."/>
            <person name="Ament-Velasquez S.L."/>
            <person name="Kruys A."/>
            <person name="Hutchinson M.I."/>
            <person name="Powell A.J."/>
            <person name="Barry K."/>
            <person name="Miller A.N."/>
            <person name="Grigoriev I.V."/>
            <person name="Debuchy R."/>
            <person name="Gladieux P."/>
            <person name="Hiltunen Thoren M."/>
            <person name="Johannesson H."/>
        </authorList>
    </citation>
    <scope>NUCLEOTIDE SEQUENCE</scope>
    <source>
        <strain evidence="2">PSN293</strain>
    </source>
</reference>
<evidence type="ECO:0000256" key="1">
    <source>
        <dbReference type="SAM" id="Phobius"/>
    </source>
</evidence>
<organism evidence="2 3">
    <name type="scientific">Rhypophila decipiens</name>
    <dbReference type="NCBI Taxonomy" id="261697"/>
    <lineage>
        <taxon>Eukaryota</taxon>
        <taxon>Fungi</taxon>
        <taxon>Dikarya</taxon>
        <taxon>Ascomycota</taxon>
        <taxon>Pezizomycotina</taxon>
        <taxon>Sordariomycetes</taxon>
        <taxon>Sordariomycetidae</taxon>
        <taxon>Sordariales</taxon>
        <taxon>Naviculisporaceae</taxon>
        <taxon>Rhypophila</taxon>
    </lineage>
</organism>
<feature type="transmembrane region" description="Helical" evidence="1">
    <location>
        <begin position="21"/>
        <end position="39"/>
    </location>
</feature>
<keyword evidence="3" id="KW-1185">Reference proteome</keyword>
<proteinExistence type="predicted"/>